<protein>
    <submittedName>
        <fullName evidence="2">Uncharacterized protein</fullName>
    </submittedName>
</protein>
<reference evidence="2" key="1">
    <citation type="submission" date="2023-06" db="EMBL/GenBank/DDBJ databases">
        <authorList>
            <person name="Delattre M."/>
        </authorList>
    </citation>
    <scope>NUCLEOTIDE SEQUENCE</scope>
    <source>
        <strain evidence="2">AF72</strain>
    </source>
</reference>
<evidence type="ECO:0000313" key="2">
    <source>
        <dbReference type="EMBL" id="CAJ0569782.1"/>
    </source>
</evidence>
<comment type="caution">
    <text evidence="2">The sequence shown here is derived from an EMBL/GenBank/DDBJ whole genome shotgun (WGS) entry which is preliminary data.</text>
</comment>
<dbReference type="AlphaFoldDB" id="A0AA36CIN3"/>
<keyword evidence="3" id="KW-1185">Reference proteome</keyword>
<organism evidence="2 3">
    <name type="scientific">Mesorhabditis spiculigera</name>
    <dbReference type="NCBI Taxonomy" id="96644"/>
    <lineage>
        <taxon>Eukaryota</taxon>
        <taxon>Metazoa</taxon>
        <taxon>Ecdysozoa</taxon>
        <taxon>Nematoda</taxon>
        <taxon>Chromadorea</taxon>
        <taxon>Rhabditida</taxon>
        <taxon>Rhabditina</taxon>
        <taxon>Rhabditomorpha</taxon>
        <taxon>Rhabditoidea</taxon>
        <taxon>Rhabditidae</taxon>
        <taxon>Mesorhabditinae</taxon>
        <taxon>Mesorhabditis</taxon>
    </lineage>
</organism>
<dbReference type="Proteomes" id="UP001177023">
    <property type="component" value="Unassembled WGS sequence"/>
</dbReference>
<evidence type="ECO:0000256" key="1">
    <source>
        <dbReference type="SAM" id="MobiDB-lite"/>
    </source>
</evidence>
<sequence length="68" mass="7389">NNAAEYPRNGGHLGEPEADEPGEGGKQEPDQDDDEINNFLLMQGDEIEQLAPLKPPQVPVLPPEIGEE</sequence>
<proteinExistence type="predicted"/>
<feature type="region of interest" description="Disordered" evidence="1">
    <location>
        <begin position="1"/>
        <end position="34"/>
    </location>
</feature>
<name>A0AA36CIN3_9BILA</name>
<evidence type="ECO:0000313" key="3">
    <source>
        <dbReference type="Proteomes" id="UP001177023"/>
    </source>
</evidence>
<feature type="non-terminal residue" evidence="2">
    <location>
        <position position="68"/>
    </location>
</feature>
<gene>
    <name evidence="2" type="ORF">MSPICULIGERA_LOCUS8244</name>
</gene>
<accession>A0AA36CIN3</accession>
<dbReference type="EMBL" id="CATQJA010002122">
    <property type="protein sequence ID" value="CAJ0569782.1"/>
    <property type="molecule type" value="Genomic_DNA"/>
</dbReference>
<feature type="non-terminal residue" evidence="2">
    <location>
        <position position="1"/>
    </location>
</feature>